<feature type="transmembrane region" description="Helical" evidence="1">
    <location>
        <begin position="7"/>
        <end position="29"/>
    </location>
</feature>
<dbReference type="InParanoid" id="A0A409W8L2"/>
<gene>
    <name evidence="2" type="ORF">CVT24_002904</name>
</gene>
<sequence>MGLKRTPFYSLALFTAVLQTVFGTLAGFVNGNSPFLWIFGKLAGGLSIATWIWLAILFRYNHRPLSSHPLCRSLAHFISLTVLGTVWLAFTASIIVYRSARSSGAGLAVNVAQADRKDYDADVAY</sequence>
<organism evidence="2 3">
    <name type="scientific">Panaeolus cyanescens</name>
    <dbReference type="NCBI Taxonomy" id="181874"/>
    <lineage>
        <taxon>Eukaryota</taxon>
        <taxon>Fungi</taxon>
        <taxon>Dikarya</taxon>
        <taxon>Basidiomycota</taxon>
        <taxon>Agaricomycotina</taxon>
        <taxon>Agaricomycetes</taxon>
        <taxon>Agaricomycetidae</taxon>
        <taxon>Agaricales</taxon>
        <taxon>Agaricineae</taxon>
        <taxon>Galeropsidaceae</taxon>
        <taxon>Panaeolus</taxon>
    </lineage>
</organism>
<dbReference type="EMBL" id="NHTK01005721">
    <property type="protein sequence ID" value="PPQ74846.1"/>
    <property type="molecule type" value="Genomic_DNA"/>
</dbReference>
<keyword evidence="1" id="KW-0812">Transmembrane</keyword>
<dbReference type="Proteomes" id="UP000284842">
    <property type="component" value="Unassembled WGS sequence"/>
</dbReference>
<evidence type="ECO:0000313" key="3">
    <source>
        <dbReference type="Proteomes" id="UP000284842"/>
    </source>
</evidence>
<dbReference type="AlphaFoldDB" id="A0A409W8L2"/>
<comment type="caution">
    <text evidence="2">The sequence shown here is derived from an EMBL/GenBank/DDBJ whole genome shotgun (WGS) entry which is preliminary data.</text>
</comment>
<evidence type="ECO:0000313" key="2">
    <source>
        <dbReference type="EMBL" id="PPQ74846.1"/>
    </source>
</evidence>
<accession>A0A409W8L2</accession>
<dbReference type="OrthoDB" id="2992074at2759"/>
<evidence type="ECO:0008006" key="4">
    <source>
        <dbReference type="Google" id="ProtNLM"/>
    </source>
</evidence>
<name>A0A409W8L2_9AGAR</name>
<reference evidence="2 3" key="1">
    <citation type="journal article" date="2018" name="Evol. Lett.">
        <title>Horizontal gene cluster transfer increased hallucinogenic mushroom diversity.</title>
        <authorList>
            <person name="Reynolds H.T."/>
            <person name="Vijayakumar V."/>
            <person name="Gluck-Thaler E."/>
            <person name="Korotkin H.B."/>
            <person name="Matheny P.B."/>
            <person name="Slot J.C."/>
        </authorList>
    </citation>
    <scope>NUCLEOTIDE SEQUENCE [LARGE SCALE GENOMIC DNA]</scope>
    <source>
        <strain evidence="2 3">2629</strain>
    </source>
</reference>
<keyword evidence="1" id="KW-0472">Membrane</keyword>
<protein>
    <recommendedName>
        <fullName evidence="4">MARVEL domain-containing protein</fullName>
    </recommendedName>
</protein>
<keyword evidence="1" id="KW-1133">Transmembrane helix</keyword>
<feature type="transmembrane region" description="Helical" evidence="1">
    <location>
        <begin position="35"/>
        <end position="56"/>
    </location>
</feature>
<feature type="transmembrane region" description="Helical" evidence="1">
    <location>
        <begin position="77"/>
        <end position="97"/>
    </location>
</feature>
<evidence type="ECO:0000256" key="1">
    <source>
        <dbReference type="SAM" id="Phobius"/>
    </source>
</evidence>
<keyword evidence="3" id="KW-1185">Reference proteome</keyword>
<proteinExistence type="predicted"/>